<evidence type="ECO:0000256" key="2">
    <source>
        <dbReference type="ARBA" id="ARBA00022692"/>
    </source>
</evidence>
<dbReference type="Gene3D" id="1.50.40.10">
    <property type="entry name" value="Mitochondrial carrier domain"/>
    <property type="match status" value="1"/>
</dbReference>
<organism evidence="6 7">
    <name type="scientific">Aspergillus cavernicola</name>
    <dbReference type="NCBI Taxonomy" id="176166"/>
    <lineage>
        <taxon>Eukaryota</taxon>
        <taxon>Fungi</taxon>
        <taxon>Dikarya</taxon>
        <taxon>Ascomycota</taxon>
        <taxon>Pezizomycotina</taxon>
        <taxon>Eurotiomycetes</taxon>
        <taxon>Eurotiomycetidae</taxon>
        <taxon>Eurotiales</taxon>
        <taxon>Aspergillaceae</taxon>
        <taxon>Aspergillus</taxon>
        <taxon>Aspergillus subgen. Nidulantes</taxon>
    </lineage>
</organism>
<comment type="caution">
    <text evidence="6">The sequence shown here is derived from an EMBL/GenBank/DDBJ whole genome shotgun (WGS) entry which is preliminary data.</text>
</comment>
<dbReference type="SUPFAM" id="SSF103506">
    <property type="entry name" value="Mitochondrial carrier"/>
    <property type="match status" value="1"/>
</dbReference>
<evidence type="ECO:0000256" key="3">
    <source>
        <dbReference type="ARBA" id="ARBA00022792"/>
    </source>
</evidence>
<dbReference type="InterPro" id="IPR023395">
    <property type="entry name" value="MCP_dom_sf"/>
</dbReference>
<evidence type="ECO:0000256" key="4">
    <source>
        <dbReference type="ARBA" id="ARBA00022989"/>
    </source>
</evidence>
<sequence>MRARQLGQGFILSYLKNIESMFDKHIARVIPVLDQHAEAGTIIDLKFVFVVSYGFDVIIAQLAAMASPNPDAAPVTIATLPSKRPFVNNLDAFSSRVADRYGLENTAATTFALGAVAGTITVYATQPFDTIKTRSQAVVVLGLSSLFDQSGKMLKLGVCGKEVPCDLVGWF</sequence>
<evidence type="ECO:0000256" key="1">
    <source>
        <dbReference type="ARBA" id="ARBA00004141"/>
    </source>
</evidence>
<dbReference type="InterPro" id="IPR018108">
    <property type="entry name" value="MCP_transmembrane"/>
</dbReference>
<protein>
    <submittedName>
        <fullName evidence="6">Uncharacterized protein</fullName>
    </submittedName>
</protein>
<evidence type="ECO:0000256" key="5">
    <source>
        <dbReference type="ARBA" id="ARBA00023136"/>
    </source>
</evidence>
<reference evidence="6 7" key="1">
    <citation type="submission" date="2024-07" db="EMBL/GenBank/DDBJ databases">
        <title>Section-level genome sequencing and comparative genomics of Aspergillus sections Usti and Cavernicolus.</title>
        <authorList>
            <consortium name="Lawrence Berkeley National Laboratory"/>
            <person name="Nybo J.L."/>
            <person name="Vesth T.C."/>
            <person name="Theobald S."/>
            <person name="Frisvad J.C."/>
            <person name="Larsen T.O."/>
            <person name="Kjaerboelling I."/>
            <person name="Rothschild-Mancinelli K."/>
            <person name="Lyhne E.K."/>
            <person name="Kogle M.E."/>
            <person name="Barry K."/>
            <person name="Clum A."/>
            <person name="Na H."/>
            <person name="Ledsgaard L."/>
            <person name="Lin J."/>
            <person name="Lipzen A."/>
            <person name="Kuo A."/>
            <person name="Riley R."/>
            <person name="Mondo S."/>
            <person name="LaButti K."/>
            <person name="Haridas S."/>
            <person name="Pangalinan J."/>
            <person name="Salamov A.A."/>
            <person name="Simmons B.A."/>
            <person name="Magnuson J.K."/>
            <person name="Chen J."/>
            <person name="Drula E."/>
            <person name="Henrissat B."/>
            <person name="Wiebenga A."/>
            <person name="Lubbers R.J."/>
            <person name="Gomes A.C."/>
            <person name="Makela M.R."/>
            <person name="Stajich J."/>
            <person name="Grigoriev I.V."/>
            <person name="Mortensen U.H."/>
            <person name="De vries R.P."/>
            <person name="Baker S.E."/>
            <person name="Andersen M.R."/>
        </authorList>
    </citation>
    <scope>NUCLEOTIDE SEQUENCE [LARGE SCALE GENOMIC DNA]</scope>
    <source>
        <strain evidence="6 7">CBS 600.67</strain>
    </source>
</reference>
<proteinExistence type="predicted"/>
<evidence type="ECO:0000313" key="6">
    <source>
        <dbReference type="EMBL" id="KAL2813487.1"/>
    </source>
</evidence>
<dbReference type="Proteomes" id="UP001610335">
    <property type="component" value="Unassembled WGS sequence"/>
</dbReference>
<accession>A0ABR4HDE1</accession>
<keyword evidence="7" id="KW-1185">Reference proteome</keyword>
<name>A0ABR4HDE1_9EURO</name>
<comment type="subcellular location">
    <subcellularLocation>
        <location evidence="1">Membrane</location>
        <topology evidence="1">Multi-pass membrane protein</topology>
    </subcellularLocation>
</comment>
<keyword evidence="3" id="KW-0999">Mitochondrion inner membrane</keyword>
<keyword evidence="5" id="KW-0472">Membrane</keyword>
<keyword evidence="4" id="KW-1133">Transmembrane helix</keyword>
<dbReference type="EMBL" id="JBFXLS010000143">
    <property type="protein sequence ID" value="KAL2813487.1"/>
    <property type="molecule type" value="Genomic_DNA"/>
</dbReference>
<dbReference type="Pfam" id="PF00153">
    <property type="entry name" value="Mito_carr"/>
    <property type="match status" value="1"/>
</dbReference>
<keyword evidence="2" id="KW-0812">Transmembrane</keyword>
<keyword evidence="3" id="KW-0496">Mitochondrion</keyword>
<gene>
    <name evidence="6" type="ORF">BDW59DRAFT_167503</name>
</gene>
<evidence type="ECO:0000313" key="7">
    <source>
        <dbReference type="Proteomes" id="UP001610335"/>
    </source>
</evidence>